<proteinExistence type="predicted"/>
<evidence type="ECO:0000313" key="1">
    <source>
        <dbReference type="EMBL" id="KAH9480685.1"/>
    </source>
</evidence>
<protein>
    <submittedName>
        <fullName evidence="1">Uncharacterized protein</fullName>
    </submittedName>
</protein>
<dbReference type="Proteomes" id="UP000664032">
    <property type="component" value="Unassembled WGS sequence"/>
</dbReference>
<organism evidence="1 2">
    <name type="scientific">Psilocybe cubensis</name>
    <name type="common">Psychedelic mushroom</name>
    <name type="synonym">Stropharia cubensis</name>
    <dbReference type="NCBI Taxonomy" id="181762"/>
    <lineage>
        <taxon>Eukaryota</taxon>
        <taxon>Fungi</taxon>
        <taxon>Dikarya</taxon>
        <taxon>Basidiomycota</taxon>
        <taxon>Agaricomycotina</taxon>
        <taxon>Agaricomycetes</taxon>
        <taxon>Agaricomycetidae</taxon>
        <taxon>Agaricales</taxon>
        <taxon>Agaricineae</taxon>
        <taxon>Strophariaceae</taxon>
        <taxon>Psilocybe</taxon>
    </lineage>
</organism>
<comment type="caution">
    <text evidence="1">The sequence shown here is derived from an EMBL/GenBank/DDBJ whole genome shotgun (WGS) entry which is preliminary data.</text>
</comment>
<name>A0ACB8GY58_PSICU</name>
<accession>A0ACB8GY58</accession>
<sequence>MLPRQSDLLSVCIKPSSSAASLSLFPRFLDLSLPRCTDIVLTTMVLEHHRLRYKPPRSSPNCDSTTFSMHTLPRRPSPAAKDDVVKDEKQLAVVGTSKPKLRFVRVEDSLFKVPESFFQNMPQEIQDHTKYTTGVGKTPEKPILLVGHTNHQFRQFLEAYNSYPSLNPRSMDVDTIFTIGELAYMYQQRHLALWFMPIFKDVVISAESPLHHASNNIFVRAMKLGIAYGSRELCHRVSTRWIARMHRRELDPLSALLFADTYNLRDLLSHAYYIYLMLVFRRIQQSHDIDPRGLLTPGQRTHVMSGYHSLSAYWNHLRLNPPEFEAAPSCTSHLQCLGAWRLQWIAAAEKDYPLPELDILGRLTYIEKCLREEMVLDVVLNRVCKASALKAVSVKREMVARQLHHHFDL</sequence>
<gene>
    <name evidence="1" type="ORF">JR316_0007285</name>
</gene>
<reference evidence="1" key="1">
    <citation type="submission" date="2021-10" db="EMBL/GenBank/DDBJ databases">
        <title>Psilocybe cubensis genome.</title>
        <authorList>
            <person name="Mckernan K.J."/>
            <person name="Crawford S."/>
            <person name="Trippe A."/>
            <person name="Kane L.T."/>
            <person name="Mclaughlin S."/>
        </authorList>
    </citation>
    <scope>NUCLEOTIDE SEQUENCE</scope>
    <source>
        <strain evidence="1">MGC-MH-2018</strain>
    </source>
</reference>
<dbReference type="EMBL" id="JAFIQS020000006">
    <property type="protein sequence ID" value="KAH9480685.1"/>
    <property type="molecule type" value="Genomic_DNA"/>
</dbReference>
<evidence type="ECO:0000313" key="2">
    <source>
        <dbReference type="Proteomes" id="UP000664032"/>
    </source>
</evidence>
<keyword evidence="2" id="KW-1185">Reference proteome</keyword>